<dbReference type="PROSITE" id="PS51296">
    <property type="entry name" value="RIESKE"/>
    <property type="match status" value="1"/>
</dbReference>
<keyword evidence="14" id="KW-1185">Reference proteome</keyword>
<feature type="domain" description="Rieske" evidence="12">
    <location>
        <begin position="234"/>
        <end position="328"/>
    </location>
</feature>
<protein>
    <submittedName>
        <fullName evidence="13">Nitrite reductase/ring-hydroxylating ferredoxin subunit</fullName>
    </submittedName>
</protein>
<feature type="transmembrane region" description="Helical" evidence="11">
    <location>
        <begin position="91"/>
        <end position="110"/>
    </location>
</feature>
<dbReference type="PANTHER" id="PTHR21496">
    <property type="entry name" value="FERREDOXIN-RELATED"/>
    <property type="match status" value="1"/>
</dbReference>
<evidence type="ECO:0000256" key="1">
    <source>
        <dbReference type="ARBA" id="ARBA00004141"/>
    </source>
</evidence>
<feature type="transmembrane region" description="Helical" evidence="11">
    <location>
        <begin position="194"/>
        <end position="215"/>
    </location>
</feature>
<evidence type="ECO:0000256" key="7">
    <source>
        <dbReference type="ARBA" id="ARBA00023014"/>
    </source>
</evidence>
<organism evidence="13 14">
    <name type="scientific">Sediminitomix flava</name>
    <dbReference type="NCBI Taxonomy" id="379075"/>
    <lineage>
        <taxon>Bacteria</taxon>
        <taxon>Pseudomonadati</taxon>
        <taxon>Bacteroidota</taxon>
        <taxon>Cytophagia</taxon>
        <taxon>Cytophagales</taxon>
        <taxon>Flammeovirgaceae</taxon>
        <taxon>Sediminitomix</taxon>
    </lineage>
</organism>
<dbReference type="GO" id="GO:0016020">
    <property type="term" value="C:membrane"/>
    <property type="evidence" value="ECO:0007669"/>
    <property type="project" value="UniProtKB-SubCell"/>
</dbReference>
<evidence type="ECO:0000256" key="6">
    <source>
        <dbReference type="ARBA" id="ARBA00023004"/>
    </source>
</evidence>
<evidence type="ECO:0000313" key="13">
    <source>
        <dbReference type="EMBL" id="PWJ44723.1"/>
    </source>
</evidence>
<keyword evidence="4" id="KW-0479">Metal-binding</keyword>
<evidence type="ECO:0000256" key="3">
    <source>
        <dbReference type="ARBA" id="ARBA00022714"/>
    </source>
</evidence>
<evidence type="ECO:0000256" key="8">
    <source>
        <dbReference type="ARBA" id="ARBA00023136"/>
    </source>
</evidence>
<dbReference type="PANTHER" id="PTHR21496:SF0">
    <property type="entry name" value="RIESKE DOMAIN-CONTAINING PROTEIN"/>
    <property type="match status" value="1"/>
</dbReference>
<comment type="similarity">
    <text evidence="10">Belongs to the bacterial ring-hydroxylating dioxygenase ferredoxin component family.</text>
</comment>
<keyword evidence="7" id="KW-0411">Iron-sulfur</keyword>
<evidence type="ECO:0000256" key="9">
    <source>
        <dbReference type="ARBA" id="ARBA00034078"/>
    </source>
</evidence>
<feature type="transmembrane region" description="Helical" evidence="11">
    <location>
        <begin position="130"/>
        <end position="149"/>
    </location>
</feature>
<dbReference type="AlphaFoldDB" id="A0A315ZHN7"/>
<dbReference type="Pfam" id="PF01794">
    <property type="entry name" value="Ferric_reduct"/>
    <property type="match status" value="1"/>
</dbReference>
<evidence type="ECO:0000256" key="2">
    <source>
        <dbReference type="ARBA" id="ARBA00022692"/>
    </source>
</evidence>
<evidence type="ECO:0000259" key="12">
    <source>
        <dbReference type="PROSITE" id="PS51296"/>
    </source>
</evidence>
<reference evidence="13 14" key="1">
    <citation type="submission" date="2018-03" db="EMBL/GenBank/DDBJ databases">
        <title>Genomic Encyclopedia of Archaeal and Bacterial Type Strains, Phase II (KMG-II): from individual species to whole genera.</title>
        <authorList>
            <person name="Goeker M."/>
        </authorList>
    </citation>
    <scope>NUCLEOTIDE SEQUENCE [LARGE SCALE GENOMIC DNA]</scope>
    <source>
        <strain evidence="13 14">DSM 28229</strain>
    </source>
</reference>
<evidence type="ECO:0000256" key="11">
    <source>
        <dbReference type="SAM" id="Phobius"/>
    </source>
</evidence>
<keyword evidence="8 11" id="KW-0472">Membrane</keyword>
<evidence type="ECO:0000313" key="14">
    <source>
        <dbReference type="Proteomes" id="UP000245535"/>
    </source>
</evidence>
<dbReference type="InterPro" id="IPR017941">
    <property type="entry name" value="Rieske_2Fe-2S"/>
</dbReference>
<name>A0A315ZHN7_SEDFL</name>
<evidence type="ECO:0000256" key="5">
    <source>
        <dbReference type="ARBA" id="ARBA00022989"/>
    </source>
</evidence>
<keyword evidence="5 11" id="KW-1133">Transmembrane helix</keyword>
<dbReference type="OrthoDB" id="593800at2"/>
<dbReference type="GO" id="GO:0046872">
    <property type="term" value="F:metal ion binding"/>
    <property type="evidence" value="ECO:0007669"/>
    <property type="project" value="UniProtKB-KW"/>
</dbReference>
<gene>
    <name evidence="13" type="ORF">BC781_1011094</name>
</gene>
<keyword evidence="2 11" id="KW-0812">Transmembrane</keyword>
<comment type="cofactor">
    <cofactor evidence="9">
        <name>[2Fe-2S] cluster</name>
        <dbReference type="ChEBI" id="CHEBI:190135"/>
    </cofactor>
</comment>
<dbReference type="Proteomes" id="UP000245535">
    <property type="component" value="Unassembled WGS sequence"/>
</dbReference>
<feature type="transmembrane region" description="Helical" evidence="11">
    <location>
        <begin position="170"/>
        <end position="188"/>
    </location>
</feature>
<accession>A0A315ZHN7</accession>
<dbReference type="RefSeq" id="WP_109616196.1">
    <property type="nucleotide sequence ID" value="NZ_QGDO01000001.1"/>
</dbReference>
<dbReference type="EMBL" id="QGDO01000001">
    <property type="protein sequence ID" value="PWJ44723.1"/>
    <property type="molecule type" value="Genomic_DNA"/>
</dbReference>
<comment type="caution">
    <text evidence="13">The sequence shown here is derived from an EMBL/GenBank/DDBJ whole genome shotgun (WGS) entry which is preliminary data.</text>
</comment>
<dbReference type="InterPro" id="IPR013130">
    <property type="entry name" value="Fe3_Rdtase_TM_dom"/>
</dbReference>
<keyword evidence="3" id="KW-0001">2Fe-2S</keyword>
<evidence type="ECO:0000256" key="4">
    <source>
        <dbReference type="ARBA" id="ARBA00022723"/>
    </source>
</evidence>
<keyword evidence="6" id="KW-0408">Iron</keyword>
<dbReference type="Pfam" id="PF00355">
    <property type="entry name" value="Rieske"/>
    <property type="match status" value="1"/>
</dbReference>
<evidence type="ECO:0000256" key="10">
    <source>
        <dbReference type="ARBA" id="ARBA00038001"/>
    </source>
</evidence>
<feature type="transmembrane region" description="Helical" evidence="11">
    <location>
        <begin position="49"/>
        <end position="70"/>
    </location>
</feature>
<dbReference type="InterPro" id="IPR036922">
    <property type="entry name" value="Rieske_2Fe-2S_sf"/>
</dbReference>
<dbReference type="SUPFAM" id="SSF50022">
    <property type="entry name" value="ISP domain"/>
    <property type="match status" value="1"/>
</dbReference>
<proteinExistence type="inferred from homology"/>
<dbReference type="Gene3D" id="2.102.10.10">
    <property type="entry name" value="Rieske [2Fe-2S] iron-sulphur domain"/>
    <property type="match status" value="1"/>
</dbReference>
<feature type="transmembrane region" description="Helical" evidence="11">
    <location>
        <begin position="20"/>
        <end position="43"/>
    </location>
</feature>
<sequence>MSVKYVPVQWNRQKKIYDSILWGGILLFISSYVGFQLLFQTHISLETLIIRATALSAFFLLHLILCIGPLSRLDDRFLPLLYNRRHMGVSMFLLAAIHGIFCIIQFHSLGDTNALVSVFTSNEKYNSISQFPFQVLGFIALCIFFIMAATSHDFWLKNLGPKFWKLMHMLIYMAYGLIIMHVATGAFQYETHPIYWLLLVFGFLNVFGFHLMAGLKEMRYLRVSKKDDEKNNFYFVALEEDIPENSAIQALVEGEDIAIFKYENKISAVSNTCKHQMGPLSEGKIVDGCITCPWHGFQYNPKNGQSPPPFTEKLKTYQLKLIGDEIWIDPKPKAEGTYIEPLVLKSSS</sequence>
<comment type="subcellular location">
    <subcellularLocation>
        <location evidence="1">Membrane</location>
        <topology evidence="1">Multi-pass membrane protein</topology>
    </subcellularLocation>
</comment>
<dbReference type="GO" id="GO:0051537">
    <property type="term" value="F:2 iron, 2 sulfur cluster binding"/>
    <property type="evidence" value="ECO:0007669"/>
    <property type="project" value="UniProtKB-KW"/>
</dbReference>